<feature type="transmembrane region" description="Helical" evidence="1">
    <location>
        <begin position="161"/>
        <end position="179"/>
    </location>
</feature>
<feature type="transmembrane region" description="Helical" evidence="1">
    <location>
        <begin position="52"/>
        <end position="71"/>
    </location>
</feature>
<dbReference type="AlphaFoldDB" id="A0A518AQ98"/>
<feature type="transmembrane region" description="Helical" evidence="1">
    <location>
        <begin position="23"/>
        <end position="46"/>
    </location>
</feature>
<dbReference type="Proteomes" id="UP000315750">
    <property type="component" value="Chromosome"/>
</dbReference>
<accession>A0A518AQ98</accession>
<proteinExistence type="predicted"/>
<dbReference type="EMBL" id="CP036278">
    <property type="protein sequence ID" value="QDU56895.1"/>
    <property type="molecule type" value="Genomic_DNA"/>
</dbReference>
<organism evidence="2 3">
    <name type="scientific">Aeoliella mucimassa</name>
    <dbReference type="NCBI Taxonomy" id="2527972"/>
    <lineage>
        <taxon>Bacteria</taxon>
        <taxon>Pseudomonadati</taxon>
        <taxon>Planctomycetota</taxon>
        <taxon>Planctomycetia</taxon>
        <taxon>Pirellulales</taxon>
        <taxon>Lacipirellulaceae</taxon>
        <taxon>Aeoliella</taxon>
    </lineage>
</organism>
<feature type="transmembrane region" description="Helical" evidence="1">
    <location>
        <begin position="116"/>
        <end position="140"/>
    </location>
</feature>
<keyword evidence="3" id="KW-1185">Reference proteome</keyword>
<dbReference type="OrthoDB" id="285270at2"/>
<feature type="transmembrane region" description="Helical" evidence="1">
    <location>
        <begin position="83"/>
        <end position="104"/>
    </location>
</feature>
<protein>
    <submittedName>
        <fullName evidence="2">Uncharacterized protein</fullName>
    </submittedName>
</protein>
<evidence type="ECO:0000313" key="2">
    <source>
        <dbReference type="EMBL" id="QDU56895.1"/>
    </source>
</evidence>
<dbReference type="RefSeq" id="WP_145247700.1">
    <property type="nucleotide sequence ID" value="NZ_CP036278.1"/>
</dbReference>
<keyword evidence="1" id="KW-0812">Transmembrane</keyword>
<reference evidence="2 3" key="1">
    <citation type="submission" date="2019-02" db="EMBL/GenBank/DDBJ databases">
        <title>Deep-cultivation of Planctomycetes and their phenomic and genomic characterization uncovers novel biology.</title>
        <authorList>
            <person name="Wiegand S."/>
            <person name="Jogler M."/>
            <person name="Boedeker C."/>
            <person name="Pinto D."/>
            <person name="Vollmers J."/>
            <person name="Rivas-Marin E."/>
            <person name="Kohn T."/>
            <person name="Peeters S.H."/>
            <person name="Heuer A."/>
            <person name="Rast P."/>
            <person name="Oberbeckmann S."/>
            <person name="Bunk B."/>
            <person name="Jeske O."/>
            <person name="Meyerdierks A."/>
            <person name="Storesund J.E."/>
            <person name="Kallscheuer N."/>
            <person name="Luecker S."/>
            <person name="Lage O.M."/>
            <person name="Pohl T."/>
            <person name="Merkel B.J."/>
            <person name="Hornburger P."/>
            <person name="Mueller R.-W."/>
            <person name="Bruemmer F."/>
            <person name="Labrenz M."/>
            <person name="Spormann A.M."/>
            <person name="Op den Camp H."/>
            <person name="Overmann J."/>
            <person name="Amann R."/>
            <person name="Jetten M.S.M."/>
            <person name="Mascher T."/>
            <person name="Medema M.H."/>
            <person name="Devos D.P."/>
            <person name="Kaster A.-K."/>
            <person name="Ovreas L."/>
            <person name="Rohde M."/>
            <person name="Galperin M.Y."/>
            <person name="Jogler C."/>
        </authorList>
    </citation>
    <scope>NUCLEOTIDE SEQUENCE [LARGE SCALE GENOMIC DNA]</scope>
    <source>
        <strain evidence="2 3">Pan181</strain>
    </source>
</reference>
<keyword evidence="1" id="KW-1133">Transmembrane helix</keyword>
<dbReference type="KEGG" id="amuc:Pan181_31070"/>
<keyword evidence="1" id="KW-0472">Membrane</keyword>
<evidence type="ECO:0000313" key="3">
    <source>
        <dbReference type="Proteomes" id="UP000315750"/>
    </source>
</evidence>
<sequence>MSLLESTDVPPESPALKPSKMHVLLSVLVLLGSLSLAAASLAALLVTWDVCSVISGAIFLPFPLVVSYLQYRGVFGYPAKSAMVAAGFLLVAGGFSLFVFTSLMKDFIVAGAEMSWIMPLLPMLCIGLICIGTGWLNIGWARTLESQPEVVAVTGKGSGKGLLVAVLMMISVLLMTLYFHSSTPPEYAEHVAAKDVPFGLPSNARDVSYCQGVRGIIALEFSTDEDTFVDWFDSGIGSLESEAAHIPVKPIGDKYTITRYYRLTLDLVGPNSITLTDGLYYQWNKEDRGVYAAYDRQTGRAYYYAHYH</sequence>
<evidence type="ECO:0000256" key="1">
    <source>
        <dbReference type="SAM" id="Phobius"/>
    </source>
</evidence>
<gene>
    <name evidence="2" type="ORF">Pan181_31070</name>
</gene>
<name>A0A518AQ98_9BACT</name>